<accession>A0A1Z5K672</accession>
<feature type="signal peptide" evidence="2">
    <location>
        <begin position="1"/>
        <end position="22"/>
    </location>
</feature>
<comment type="caution">
    <text evidence="3">The sequence shown here is derived from an EMBL/GenBank/DDBJ whole genome shotgun (WGS) entry which is preliminary data.</text>
</comment>
<dbReference type="GO" id="GO:0002189">
    <property type="term" value="C:ribose phosphate diphosphokinase complex"/>
    <property type="evidence" value="ECO:0007669"/>
    <property type="project" value="TreeGrafter"/>
</dbReference>
<organism evidence="3 4">
    <name type="scientific">Fistulifera solaris</name>
    <name type="common">Oleaginous diatom</name>
    <dbReference type="NCBI Taxonomy" id="1519565"/>
    <lineage>
        <taxon>Eukaryota</taxon>
        <taxon>Sar</taxon>
        <taxon>Stramenopiles</taxon>
        <taxon>Ochrophyta</taxon>
        <taxon>Bacillariophyta</taxon>
        <taxon>Bacillariophyceae</taxon>
        <taxon>Bacillariophycidae</taxon>
        <taxon>Naviculales</taxon>
        <taxon>Naviculaceae</taxon>
        <taxon>Fistulifera</taxon>
    </lineage>
</organism>
<name>A0A1Z5K672_FISSO</name>
<sequence length="375" mass="41689">MIGKLPIICLTALLCYTSTVHSWAESSSSSSQRHRRSFRLFHSSPNTASSSSSFPRYHILAAQAAEPLALQIQQFDSERFVFHKTHWNKFPDGTDNIEMTGFYPHNELSGQHVLFLASFHNNDVTLSQFQVLICLLQSFVASLTVVLPYSPVGTMERVTREGQVATAATYAHMFSSLPSCGRPTRLMVYDLHTLQNRFYLHGNAVASLHSAIPLLKRQLKSTNIDGIAFPDDGAAKRFGAFFQDEFELIVCGKTRGPNDQRTVVIQDGNVAGKHICIVDDLVQTGGTLYESALVLKQAGAASVSAFVTHAVFPNQSFQRFNVGGDRHCFDKFWVTNSIPTVTSTLPVEDGVFEVLDLTELILHDLDYYTTNSDDW</sequence>
<dbReference type="SMART" id="SM01400">
    <property type="entry name" value="Pribosyltran_N"/>
    <property type="match status" value="1"/>
</dbReference>
<dbReference type="AlphaFoldDB" id="A0A1Z5K672"/>
<keyword evidence="2" id="KW-0732">Signal</keyword>
<gene>
    <name evidence="3" type="ORF">FisN_31Lh022</name>
</gene>
<dbReference type="GO" id="GO:0006015">
    <property type="term" value="P:5-phosphoribose 1-diphosphate biosynthetic process"/>
    <property type="evidence" value="ECO:0007669"/>
    <property type="project" value="TreeGrafter"/>
</dbReference>
<reference evidence="3 4" key="1">
    <citation type="journal article" date="2015" name="Plant Cell">
        <title>Oil accumulation by the oleaginous diatom Fistulifera solaris as revealed by the genome and transcriptome.</title>
        <authorList>
            <person name="Tanaka T."/>
            <person name="Maeda Y."/>
            <person name="Veluchamy A."/>
            <person name="Tanaka M."/>
            <person name="Abida H."/>
            <person name="Marechal E."/>
            <person name="Bowler C."/>
            <person name="Muto M."/>
            <person name="Sunaga Y."/>
            <person name="Tanaka M."/>
            <person name="Yoshino T."/>
            <person name="Taniguchi T."/>
            <person name="Fukuda Y."/>
            <person name="Nemoto M."/>
            <person name="Matsumoto M."/>
            <person name="Wong P.S."/>
            <person name="Aburatani S."/>
            <person name="Fujibuchi W."/>
        </authorList>
    </citation>
    <scope>NUCLEOTIDE SEQUENCE [LARGE SCALE GENOMIC DNA]</scope>
    <source>
        <strain evidence="3 4">JPCC DA0580</strain>
    </source>
</reference>
<dbReference type="GO" id="GO:0005737">
    <property type="term" value="C:cytoplasm"/>
    <property type="evidence" value="ECO:0007669"/>
    <property type="project" value="TreeGrafter"/>
</dbReference>
<evidence type="ECO:0008006" key="5">
    <source>
        <dbReference type="Google" id="ProtNLM"/>
    </source>
</evidence>
<dbReference type="GO" id="GO:0006164">
    <property type="term" value="P:purine nucleotide biosynthetic process"/>
    <property type="evidence" value="ECO:0007669"/>
    <property type="project" value="TreeGrafter"/>
</dbReference>
<dbReference type="InParanoid" id="A0A1Z5K672"/>
<dbReference type="SUPFAM" id="SSF53271">
    <property type="entry name" value="PRTase-like"/>
    <property type="match status" value="2"/>
</dbReference>
<dbReference type="PANTHER" id="PTHR10210:SF45">
    <property type="entry name" value="RIBOSE-PHOSPHATE PYROPHOSPHOKINASE 3, CHLOROPLASTIC"/>
    <property type="match status" value="1"/>
</dbReference>
<evidence type="ECO:0000256" key="2">
    <source>
        <dbReference type="SAM" id="SignalP"/>
    </source>
</evidence>
<dbReference type="EMBL" id="BDSP01000172">
    <property type="protein sequence ID" value="GAX21737.1"/>
    <property type="molecule type" value="Genomic_DNA"/>
</dbReference>
<dbReference type="Gene3D" id="3.40.50.2020">
    <property type="match status" value="2"/>
</dbReference>
<keyword evidence="4" id="KW-1185">Reference proteome</keyword>
<dbReference type="InterPro" id="IPR005946">
    <property type="entry name" value="Rib-P_diPkinase"/>
</dbReference>
<dbReference type="InterPro" id="IPR029057">
    <property type="entry name" value="PRTase-like"/>
</dbReference>
<evidence type="ECO:0000313" key="4">
    <source>
        <dbReference type="Proteomes" id="UP000198406"/>
    </source>
</evidence>
<dbReference type="InterPro" id="IPR000836">
    <property type="entry name" value="PRTase_dom"/>
</dbReference>
<protein>
    <recommendedName>
        <fullName evidence="5">Phosphoribosyltransferase domain-containing protein</fullName>
    </recommendedName>
</protein>
<dbReference type="Pfam" id="PF14572">
    <property type="entry name" value="Pribosyl_synth"/>
    <property type="match status" value="1"/>
</dbReference>
<proteinExistence type="inferred from homology"/>
<feature type="chain" id="PRO_5012577297" description="Phosphoribosyltransferase domain-containing protein" evidence="2">
    <location>
        <begin position="23"/>
        <end position="375"/>
    </location>
</feature>
<comment type="similarity">
    <text evidence="1">Belongs to the ribose-phosphate pyrophosphokinase family.</text>
</comment>
<dbReference type="GO" id="GO:0000287">
    <property type="term" value="F:magnesium ion binding"/>
    <property type="evidence" value="ECO:0007669"/>
    <property type="project" value="InterPro"/>
</dbReference>
<evidence type="ECO:0000256" key="1">
    <source>
        <dbReference type="ARBA" id="ARBA00006478"/>
    </source>
</evidence>
<dbReference type="Proteomes" id="UP000198406">
    <property type="component" value="Unassembled WGS sequence"/>
</dbReference>
<dbReference type="CDD" id="cd06223">
    <property type="entry name" value="PRTases_typeI"/>
    <property type="match status" value="1"/>
</dbReference>
<dbReference type="OrthoDB" id="10263753at2759"/>
<dbReference type="PANTHER" id="PTHR10210">
    <property type="entry name" value="RIBOSE-PHOSPHATE DIPHOSPHOKINASE FAMILY MEMBER"/>
    <property type="match status" value="1"/>
</dbReference>
<evidence type="ECO:0000313" key="3">
    <source>
        <dbReference type="EMBL" id="GAX21737.1"/>
    </source>
</evidence>